<dbReference type="RefSeq" id="WP_148403129.1">
    <property type="nucleotide sequence ID" value="NZ_VSKK01000001.1"/>
</dbReference>
<dbReference type="AlphaFoldDB" id="A0A5D0RCY4"/>
<protein>
    <submittedName>
        <fullName evidence="1">Ribonuclease HII</fullName>
    </submittedName>
</protein>
<dbReference type="OrthoDB" id="1093345at2"/>
<proteinExistence type="predicted"/>
<accession>A0A5D0RCY4</accession>
<evidence type="ECO:0000313" key="2">
    <source>
        <dbReference type="Proteomes" id="UP000323720"/>
    </source>
</evidence>
<reference evidence="1 2" key="1">
    <citation type="submission" date="2019-08" db="EMBL/GenBank/DDBJ databases">
        <title>Genomes of Antarctic Bizionia species.</title>
        <authorList>
            <person name="Bowman J.P."/>
        </authorList>
    </citation>
    <scope>NUCLEOTIDE SEQUENCE [LARGE SCALE GENOMIC DNA]</scope>
    <source>
        <strain evidence="1 2">ADA-4</strain>
    </source>
</reference>
<comment type="caution">
    <text evidence="1">The sequence shown here is derived from an EMBL/GenBank/DDBJ whole genome shotgun (WGS) entry which is preliminary data.</text>
</comment>
<organism evidence="1 2">
    <name type="scientific">Bizionia myxarmorum</name>
    <dbReference type="NCBI Taxonomy" id="291186"/>
    <lineage>
        <taxon>Bacteria</taxon>
        <taxon>Pseudomonadati</taxon>
        <taxon>Bacteroidota</taxon>
        <taxon>Flavobacteriia</taxon>
        <taxon>Flavobacteriales</taxon>
        <taxon>Flavobacteriaceae</taxon>
        <taxon>Bizionia</taxon>
    </lineage>
</organism>
<evidence type="ECO:0000313" key="1">
    <source>
        <dbReference type="EMBL" id="TYB79397.1"/>
    </source>
</evidence>
<dbReference type="Gene3D" id="2.130.10.10">
    <property type="entry name" value="YVTN repeat-like/Quinoprotein amine dehydrogenase"/>
    <property type="match status" value="1"/>
</dbReference>
<gene>
    <name evidence="1" type="ORF">ES674_06385</name>
</gene>
<dbReference type="SUPFAM" id="SSF101898">
    <property type="entry name" value="NHL repeat"/>
    <property type="match status" value="1"/>
</dbReference>
<dbReference type="PROSITE" id="PS51257">
    <property type="entry name" value="PROKAR_LIPOPROTEIN"/>
    <property type="match status" value="1"/>
</dbReference>
<dbReference type="Proteomes" id="UP000323720">
    <property type="component" value="Unassembled WGS sequence"/>
</dbReference>
<dbReference type="InterPro" id="IPR015943">
    <property type="entry name" value="WD40/YVTN_repeat-like_dom_sf"/>
</dbReference>
<sequence>MKNIWFLCILNLLFIGCNSSQKKTQLMDYLNNDAAVIIKVKNVGSLKSNISNNAFLKALEVSPSYDRLSEKLNLLHYLKTEDDLYLSLFQIKDSLEFSIVTKLKSDLFLIDSLPNHSIETLKYAKHTITKSAVGKHELFSIVKDSVFIGASTKDLLISSLEDAKIDSKIKALINSSNAENQLSVFINKQKENRLNSFFIDAEISTLTLTDYLFFDMDIEQNALKLNGVIKSADSTKKLIDVFKNTSPQENKLATITPANSDGFLSLTFGDYAVFNKNLNTFRKVDSIQTTTLLDNVIEAGVIYEGSNRAIVLNSLDVFITKDALLNDQDIIENYREIDIYNFSQPELFYNILYPFVTFKEANKYCIVDNFVIFSNDLEMLHTIIASYKNQTTYSSRNHYKTLTDQFSDESSMLSVVNPSYLETIVNRNLKDSLNLILDAFSTTGLQFIYDTDFAHVNAVIQKGKTRAVENAVTEIAAVKIDADILNVPQLVTNHSTSEKEIAVQDIKNNLYLISSTGKILWKKQLQGAILGKIEQIDMFKNGRLQLAFATTNRVYVLDRTGKDVAPFPLKFNDPITQPLSIFDYDGNRKYRIMVTQGKNVLMLDDSGKSVKGFNFSAAADNLIHKPQHIRIGRKDYLLFKTVKKLYILDRVGKTRVTPKGDFNYSDEAVYLFNGNFATTTTNGKLVTIDSKGNTSTKDLGLTDSHHLETTTKTLVALSENRLTIKNNTYELDYGNYSKPNIFYLNDKIYVSVTDKQTQKVYLFDSNAKLMANFPVYGTSAIDMANMDKGRNLEFVTKGDANTVLIYQIN</sequence>
<dbReference type="EMBL" id="VSKK01000001">
    <property type="protein sequence ID" value="TYB79397.1"/>
    <property type="molecule type" value="Genomic_DNA"/>
</dbReference>
<keyword evidence="2" id="KW-1185">Reference proteome</keyword>
<name>A0A5D0RCY4_9FLAO</name>